<dbReference type="InterPro" id="IPR013583">
    <property type="entry name" value="MCTP_C"/>
</dbReference>
<evidence type="ECO:0000256" key="4">
    <source>
        <dbReference type="ARBA" id="ARBA00022989"/>
    </source>
</evidence>
<keyword evidence="4 6" id="KW-1133">Transmembrane helix</keyword>
<evidence type="ECO:0000256" key="5">
    <source>
        <dbReference type="ARBA" id="ARBA00023136"/>
    </source>
</evidence>
<keyword evidence="2 6" id="KW-0812">Transmembrane</keyword>
<evidence type="ECO:0000256" key="2">
    <source>
        <dbReference type="ARBA" id="ARBA00022692"/>
    </source>
</evidence>
<keyword evidence="3" id="KW-0677">Repeat</keyword>
<dbReference type="PROSITE" id="PS50004">
    <property type="entry name" value="C2"/>
    <property type="match status" value="2"/>
</dbReference>
<keyword evidence="9" id="KW-1185">Reference proteome</keyword>
<dbReference type="Gene3D" id="2.60.40.150">
    <property type="entry name" value="C2 domain"/>
    <property type="match status" value="2"/>
</dbReference>
<dbReference type="InterPro" id="IPR000008">
    <property type="entry name" value="C2_dom"/>
</dbReference>
<dbReference type="PANTHER" id="PTHR31425:SF23">
    <property type="entry name" value="C2 DOMAIN-CONTAINING PROTEIN"/>
    <property type="match status" value="1"/>
</dbReference>
<evidence type="ECO:0000259" key="7">
    <source>
        <dbReference type="PROSITE" id="PS50004"/>
    </source>
</evidence>
<dbReference type="GO" id="GO:0016020">
    <property type="term" value="C:membrane"/>
    <property type="evidence" value="ECO:0007669"/>
    <property type="project" value="UniProtKB-SubCell"/>
</dbReference>
<dbReference type="OrthoDB" id="67700at2759"/>
<sequence length="766" mass="87683">MAPFGEDFSIREIKPNIRRSRVPPGQKLSLVEHMPYLYVKLCSVSSNLLPDVSYIQVRVGDYQGQTRPFDMSNPMLKSQIFAFNKEHRQSSRTVEILVKDMMDLTTGQFSIFIAHVPTRRPGDSPLAPKAYSLEDENGVTNGKGEVMVSAWMGNQGDEAFLEAWNSDAASVSIDHMHFTRAHMYTKPRLWYLRVKVMEAQDLVPVNDKRPQEFFVRATLGGVKLKTQISASETMNPKWSEELIFVAAEPFQESLILTVEQPLTLEENNNTALVVHKDHDPALVLGFCEIPLKEIDKILQPQFVSEKWVNLERWFDAKIELAGEEKLTLTSKICVSAYLDGTYHVFDEPAKLSSDLTATSPKLKPGAVGVLEVGILKAERLAPMKKRNGIETADAFCLAKYGGRWHKTRTVVGNLAPKWNEQYQWEVYEPSTVLTVGVFDNCELSAADDLPSWENSVMGKVRIRLSTLERNQIYAYAYPLVRSCAGPKGVIMKKMGELHLFVRFTCYNNLDLLLRYTEPPLPTSSYYRPICGDDQIDTLRSTQAVGLLRSWFRGSYPPLAEEVVEYMLDAHKTPVSSRQCLRANFKRVHESLSCFLRLWSWFDDIRQWNTWESYIALFLLLYVTFHPVVALSYLFQYLAFICLKNYRKRPRHPAPCLDAKLYSIEEDETASVTRYDDDAQSIAGKLGDLADQLERVHCLFSWRDPTATFLFMVLCVIAAAVLLYTPFRLLFFAAGFYLMRPPRFRPRRPSMPQNILCRLPTKEDRMI</sequence>
<keyword evidence="5 6" id="KW-0472">Membrane</keyword>
<gene>
    <name evidence="8" type="ORF">Tsubulata_021621</name>
</gene>
<evidence type="ECO:0000256" key="3">
    <source>
        <dbReference type="ARBA" id="ARBA00022737"/>
    </source>
</evidence>
<dbReference type="SUPFAM" id="SSF49562">
    <property type="entry name" value="C2 domain (Calcium/lipid-binding domain, CaLB)"/>
    <property type="match status" value="2"/>
</dbReference>
<dbReference type="PANTHER" id="PTHR31425">
    <property type="entry name" value="PHOSPHORIBOSYLANTHRANILATE TRANSFERASE ISOFORM 1"/>
    <property type="match status" value="1"/>
</dbReference>
<evidence type="ECO:0000256" key="1">
    <source>
        <dbReference type="ARBA" id="ARBA00004141"/>
    </source>
</evidence>
<dbReference type="Pfam" id="PF00168">
    <property type="entry name" value="C2"/>
    <property type="match status" value="2"/>
</dbReference>
<dbReference type="InterPro" id="IPR047259">
    <property type="entry name" value="QUIRKY-like"/>
</dbReference>
<dbReference type="InterPro" id="IPR035892">
    <property type="entry name" value="C2_domain_sf"/>
</dbReference>
<dbReference type="Proteomes" id="UP001141552">
    <property type="component" value="Unassembled WGS sequence"/>
</dbReference>
<feature type="transmembrane region" description="Helical" evidence="6">
    <location>
        <begin position="613"/>
        <end position="642"/>
    </location>
</feature>
<proteinExistence type="predicted"/>
<evidence type="ECO:0000256" key="6">
    <source>
        <dbReference type="SAM" id="Phobius"/>
    </source>
</evidence>
<organism evidence="8 9">
    <name type="scientific">Turnera subulata</name>
    <dbReference type="NCBI Taxonomy" id="218843"/>
    <lineage>
        <taxon>Eukaryota</taxon>
        <taxon>Viridiplantae</taxon>
        <taxon>Streptophyta</taxon>
        <taxon>Embryophyta</taxon>
        <taxon>Tracheophyta</taxon>
        <taxon>Spermatophyta</taxon>
        <taxon>Magnoliopsida</taxon>
        <taxon>eudicotyledons</taxon>
        <taxon>Gunneridae</taxon>
        <taxon>Pentapetalae</taxon>
        <taxon>rosids</taxon>
        <taxon>fabids</taxon>
        <taxon>Malpighiales</taxon>
        <taxon>Passifloraceae</taxon>
        <taxon>Turnera</taxon>
    </lineage>
</organism>
<protein>
    <recommendedName>
        <fullName evidence="7">C2 domain-containing protein</fullName>
    </recommendedName>
</protein>
<reference evidence="8" key="1">
    <citation type="submission" date="2022-02" db="EMBL/GenBank/DDBJ databases">
        <authorList>
            <person name="Henning P.M."/>
            <person name="McCubbin A.G."/>
            <person name="Shore J.S."/>
        </authorList>
    </citation>
    <scope>NUCLEOTIDE SEQUENCE</scope>
    <source>
        <strain evidence="8">F60SS</strain>
        <tissue evidence="8">Leaves</tissue>
    </source>
</reference>
<dbReference type="Pfam" id="PF08372">
    <property type="entry name" value="PRT_C"/>
    <property type="match status" value="1"/>
</dbReference>
<dbReference type="EMBL" id="JAKUCV010003472">
    <property type="protein sequence ID" value="KAJ4838802.1"/>
    <property type="molecule type" value="Genomic_DNA"/>
</dbReference>
<feature type="domain" description="C2" evidence="7">
    <location>
        <begin position="174"/>
        <end position="305"/>
    </location>
</feature>
<name>A0A9Q0JF44_9ROSI</name>
<feature type="transmembrane region" description="Helical" evidence="6">
    <location>
        <begin position="708"/>
        <end position="738"/>
    </location>
</feature>
<accession>A0A9Q0JF44</accession>
<comment type="caution">
    <text evidence="8">The sequence shown here is derived from an EMBL/GenBank/DDBJ whole genome shotgun (WGS) entry which is preliminary data.</text>
</comment>
<evidence type="ECO:0000313" key="8">
    <source>
        <dbReference type="EMBL" id="KAJ4838802.1"/>
    </source>
</evidence>
<dbReference type="AlphaFoldDB" id="A0A9Q0JF44"/>
<feature type="domain" description="C2" evidence="7">
    <location>
        <begin position="351"/>
        <end position="477"/>
    </location>
</feature>
<comment type="subcellular location">
    <subcellularLocation>
        <location evidence="1">Membrane</location>
        <topology evidence="1">Multi-pass membrane protein</topology>
    </subcellularLocation>
</comment>
<evidence type="ECO:0000313" key="9">
    <source>
        <dbReference type="Proteomes" id="UP001141552"/>
    </source>
</evidence>
<dbReference type="SMART" id="SM00239">
    <property type="entry name" value="C2"/>
    <property type="match status" value="2"/>
</dbReference>
<reference evidence="8" key="2">
    <citation type="journal article" date="2023" name="Plants (Basel)">
        <title>Annotation of the Turnera subulata (Passifloraceae) Draft Genome Reveals the S-Locus Evolved after the Divergence of Turneroideae from Passifloroideae in a Stepwise Manner.</title>
        <authorList>
            <person name="Henning P.M."/>
            <person name="Roalson E.H."/>
            <person name="Mir W."/>
            <person name="McCubbin A.G."/>
            <person name="Shore J.S."/>
        </authorList>
    </citation>
    <scope>NUCLEOTIDE SEQUENCE</scope>
    <source>
        <strain evidence="8">F60SS</strain>
    </source>
</reference>